<keyword evidence="6" id="KW-0326">Glycosidase</keyword>
<evidence type="ECO:0000259" key="5">
    <source>
        <dbReference type="Pfam" id="PF18559"/>
    </source>
</evidence>
<organism evidence="6 7">
    <name type="scientific">Novosphingobium sediminicola</name>
    <dbReference type="NCBI Taxonomy" id="563162"/>
    <lineage>
        <taxon>Bacteria</taxon>
        <taxon>Pseudomonadati</taxon>
        <taxon>Pseudomonadota</taxon>
        <taxon>Alphaproteobacteria</taxon>
        <taxon>Sphingomonadales</taxon>
        <taxon>Sphingomonadaceae</taxon>
        <taxon>Novosphingobium</taxon>
    </lineage>
</organism>
<feature type="domain" description="ExoP galactose-binding-like" evidence="5">
    <location>
        <begin position="672"/>
        <end position="824"/>
    </location>
</feature>
<dbReference type="EMBL" id="JACIDX010000002">
    <property type="protein sequence ID" value="MBB3953747.1"/>
    <property type="molecule type" value="Genomic_DNA"/>
</dbReference>
<evidence type="ECO:0000259" key="4">
    <source>
        <dbReference type="Pfam" id="PF01915"/>
    </source>
</evidence>
<dbReference type="Gene3D" id="3.40.50.1700">
    <property type="entry name" value="Glycoside hydrolase family 3 C-terminal domain"/>
    <property type="match status" value="1"/>
</dbReference>
<dbReference type="AlphaFoldDB" id="A0A7W6CDC1"/>
<dbReference type="InterPro" id="IPR002772">
    <property type="entry name" value="Glyco_hydro_3_C"/>
</dbReference>
<evidence type="ECO:0000259" key="3">
    <source>
        <dbReference type="Pfam" id="PF00933"/>
    </source>
</evidence>
<name>A0A7W6CDC1_9SPHN</name>
<dbReference type="InterPro" id="IPR001764">
    <property type="entry name" value="Glyco_hydro_3_N"/>
</dbReference>
<evidence type="ECO:0000256" key="1">
    <source>
        <dbReference type="ARBA" id="ARBA00022801"/>
    </source>
</evidence>
<dbReference type="EC" id="3.2.1.21" evidence="6"/>
<dbReference type="Proteomes" id="UP000548867">
    <property type="component" value="Unassembled WGS sequence"/>
</dbReference>
<protein>
    <submittedName>
        <fullName evidence="6">Beta-glucosidase</fullName>
        <ecNumber evidence="6">3.2.1.21</ecNumber>
    </submittedName>
</protein>
<comment type="caution">
    <text evidence="6">The sequence shown here is derived from an EMBL/GenBank/DDBJ whole genome shotgun (WGS) entry which is preliminary data.</text>
</comment>
<feature type="chain" id="PRO_5030815628" evidence="2">
    <location>
        <begin position="25"/>
        <end position="837"/>
    </location>
</feature>
<evidence type="ECO:0000313" key="7">
    <source>
        <dbReference type="Proteomes" id="UP000548867"/>
    </source>
</evidence>
<sequence length="837" mass="87709">MFRLKSGLALPLSALCLASTNAAAQDRITTPPAATAHPSLWPAAHWPWRSDPAMEARIRSLLTSMSIEEKVGQILQADIASVTPEDVRRYHLGAVLNGGNAGPGGDDYAPPAQWLKLANAFYDASMDTSAGGHAIPVMWGTDAVHGHSNIIGATLFPHNSALGAAHDPALIRRIAAATAIEVRVTGIDWTFAPTITVPQDTRWGRAFEGYSSDPALVASYAGPFIEGLQGRPNSGPILAGPHVIATAKHFLADGGTAQGRDQGDAQISEEKLRDIHGTPYVAAINAGVLSIMASFSSWNGEKMTGNHSMLTDVLKKRMDFGGLVVSDWNAHGQVAGCSNASCPRAITAGIDMLMAPDSWKALYTSLNAQARDGTLPMTRLDEAVASVLRVKMRAGLFEAGRPSSRPYAGRFDLLGAPDHRAIAREAVRKSLVLLKNAGNILPLAPGSRILVAGDGADDVARQSGGWTLSWQGTGLSPAMFPGATTLWQGLRKAAADAGGQATFSPDGSFTGPRPDAAIVIFGETPYAEFQGDISSLRLKPDQRAPLETMRQLKAQGIPVIAVMLTGRPLWTNPELNTADAFVMAWLPGSEGGGVADMLLRPAQGPARNFVGRLPFAWPATARPDGPLLFPLGYGLTGKEPGGLKKLSEEARVAEDIASADIYLNKGIAGPGWSLEMRDSAGSTRITTVPAVSAGGRVIVAATDHIVQEGARRFTITGQGAASVAITSQDATDLSRQTNGEMLLVATLRIDQAPAMPVRIAMGSGAGVAYVDAGKLAGLPIGQWRRIGVPLKCFRAGGADLAKVNMPFALETSGPASLSLAEVKLGMEADTTLACAKD</sequence>
<dbReference type="InterPro" id="IPR017853">
    <property type="entry name" value="GH"/>
</dbReference>
<dbReference type="Gene3D" id="2.60.120.430">
    <property type="entry name" value="Galactose-binding lectin"/>
    <property type="match status" value="1"/>
</dbReference>
<dbReference type="InterPro" id="IPR036962">
    <property type="entry name" value="Glyco_hydro_3_N_sf"/>
</dbReference>
<proteinExistence type="predicted"/>
<dbReference type="RefSeq" id="WP_183622637.1">
    <property type="nucleotide sequence ID" value="NZ_JACIDX010000002.1"/>
</dbReference>
<gene>
    <name evidence="6" type="ORF">GGR38_000674</name>
</gene>
<dbReference type="PANTHER" id="PTHR30620:SF77">
    <property type="entry name" value="LYSOSOMAL BETA GLUCOSIDASE-LIKE"/>
    <property type="match status" value="1"/>
</dbReference>
<keyword evidence="1 6" id="KW-0378">Hydrolase</keyword>
<evidence type="ECO:0000313" key="6">
    <source>
        <dbReference type="EMBL" id="MBB3953747.1"/>
    </source>
</evidence>
<dbReference type="Pfam" id="PF18559">
    <property type="entry name" value="Exop_C"/>
    <property type="match status" value="1"/>
</dbReference>
<evidence type="ECO:0000256" key="2">
    <source>
        <dbReference type="SAM" id="SignalP"/>
    </source>
</evidence>
<feature type="domain" description="Glycoside hydrolase family 3 N-terminal" evidence="3">
    <location>
        <begin position="67"/>
        <end position="390"/>
    </location>
</feature>
<dbReference type="Gene3D" id="3.20.20.300">
    <property type="entry name" value="Glycoside hydrolase, family 3, N-terminal domain"/>
    <property type="match status" value="1"/>
</dbReference>
<dbReference type="InterPro" id="IPR051915">
    <property type="entry name" value="Cellulose_Degrad_GH3"/>
</dbReference>
<feature type="domain" description="Glycoside hydrolase family 3 C-terminal" evidence="4">
    <location>
        <begin position="431"/>
        <end position="635"/>
    </location>
</feature>
<dbReference type="InterPro" id="IPR041443">
    <property type="entry name" value="Exop_C"/>
</dbReference>
<dbReference type="GO" id="GO:0008422">
    <property type="term" value="F:beta-glucosidase activity"/>
    <property type="evidence" value="ECO:0007669"/>
    <property type="project" value="UniProtKB-EC"/>
</dbReference>
<keyword evidence="7" id="KW-1185">Reference proteome</keyword>
<dbReference type="InterPro" id="IPR036881">
    <property type="entry name" value="Glyco_hydro_3_C_sf"/>
</dbReference>
<dbReference type="PRINTS" id="PR00133">
    <property type="entry name" value="GLHYDRLASE3"/>
</dbReference>
<dbReference type="Pfam" id="PF01915">
    <property type="entry name" value="Glyco_hydro_3_C"/>
    <property type="match status" value="1"/>
</dbReference>
<keyword evidence="2" id="KW-0732">Signal</keyword>
<reference evidence="6 7" key="1">
    <citation type="submission" date="2020-08" db="EMBL/GenBank/DDBJ databases">
        <title>Genomic Encyclopedia of Type Strains, Phase IV (KMG-IV): sequencing the most valuable type-strain genomes for metagenomic binning, comparative biology and taxonomic classification.</title>
        <authorList>
            <person name="Goeker M."/>
        </authorList>
    </citation>
    <scope>NUCLEOTIDE SEQUENCE [LARGE SCALE GENOMIC DNA]</scope>
    <source>
        <strain evidence="6 7">DSM 27057</strain>
    </source>
</reference>
<dbReference type="GO" id="GO:0009251">
    <property type="term" value="P:glucan catabolic process"/>
    <property type="evidence" value="ECO:0007669"/>
    <property type="project" value="TreeGrafter"/>
</dbReference>
<dbReference type="PANTHER" id="PTHR30620">
    <property type="entry name" value="PERIPLASMIC BETA-GLUCOSIDASE-RELATED"/>
    <property type="match status" value="1"/>
</dbReference>
<dbReference type="SUPFAM" id="SSF52279">
    <property type="entry name" value="Beta-D-glucan exohydrolase, C-terminal domain"/>
    <property type="match status" value="1"/>
</dbReference>
<accession>A0A7W6CDC1</accession>
<dbReference type="Pfam" id="PF00933">
    <property type="entry name" value="Glyco_hydro_3"/>
    <property type="match status" value="1"/>
</dbReference>
<dbReference type="SUPFAM" id="SSF51445">
    <property type="entry name" value="(Trans)glycosidases"/>
    <property type="match status" value="1"/>
</dbReference>
<feature type="signal peptide" evidence="2">
    <location>
        <begin position="1"/>
        <end position="24"/>
    </location>
</feature>